<dbReference type="Pfam" id="PF13649">
    <property type="entry name" value="Methyltransf_25"/>
    <property type="match status" value="1"/>
</dbReference>
<protein>
    <recommendedName>
        <fullName evidence="1">Methyltransferase domain-containing protein</fullName>
    </recommendedName>
</protein>
<dbReference type="InterPro" id="IPR041698">
    <property type="entry name" value="Methyltransf_25"/>
</dbReference>
<dbReference type="CDD" id="cd02440">
    <property type="entry name" value="AdoMet_MTases"/>
    <property type="match status" value="1"/>
</dbReference>
<evidence type="ECO:0000313" key="2">
    <source>
        <dbReference type="EMBL" id="KAK9812612.1"/>
    </source>
</evidence>
<dbReference type="SUPFAM" id="SSF53335">
    <property type="entry name" value="S-adenosyl-L-methionine-dependent methyltransferases"/>
    <property type="match status" value="1"/>
</dbReference>
<comment type="caution">
    <text evidence="2">The sequence shown here is derived from an EMBL/GenBank/DDBJ whole genome shotgun (WGS) entry which is preliminary data.</text>
</comment>
<name>A0AAW1PV45_9CHLO</name>
<dbReference type="Gene3D" id="3.40.50.150">
    <property type="entry name" value="Vaccinia Virus protein VP39"/>
    <property type="match status" value="1"/>
</dbReference>
<feature type="domain" description="Methyltransferase" evidence="1">
    <location>
        <begin position="60"/>
        <end position="153"/>
    </location>
</feature>
<accession>A0AAW1PV45</accession>
<dbReference type="GO" id="GO:0008168">
    <property type="term" value="F:methyltransferase activity"/>
    <property type="evidence" value="ECO:0007669"/>
    <property type="project" value="TreeGrafter"/>
</dbReference>
<dbReference type="PANTHER" id="PTHR43591:SF24">
    <property type="entry name" value="2-METHOXY-6-POLYPRENYL-1,4-BENZOQUINOL METHYLASE, MITOCHONDRIAL"/>
    <property type="match status" value="1"/>
</dbReference>
<evidence type="ECO:0000313" key="3">
    <source>
        <dbReference type="Proteomes" id="UP001489004"/>
    </source>
</evidence>
<dbReference type="InterPro" id="IPR029063">
    <property type="entry name" value="SAM-dependent_MTases_sf"/>
</dbReference>
<dbReference type="Proteomes" id="UP001489004">
    <property type="component" value="Unassembled WGS sequence"/>
</dbReference>
<sequence>MSAQSAVKRDRKQLLRESWTQIALPYERDLVPRFLPWTHHTLDAFTGLNLPPHGQVVVPACGPGHELLMLAKALPESVRILGIDLAEGMVEVANQRIEAAGCSERVHAVAGDACSLPTEWQPISGIVSCFGLQQLPEPHRVLTSWVQSLAPGGVLAVCYWPGSVEEAGPWHRMTQLTANKKPLKQDETADWESQIPVLAAAEGADVLVDAIPQYDMKWPNAETFWKVMTEAGPWHARMLHYGQQHMDDLKVEFLRAYPDSSAPLEHAPRARVIIMRRHKKAML</sequence>
<evidence type="ECO:0000259" key="1">
    <source>
        <dbReference type="Pfam" id="PF13649"/>
    </source>
</evidence>
<dbReference type="EMBL" id="JALJOR010000008">
    <property type="protein sequence ID" value="KAK9812612.1"/>
    <property type="molecule type" value="Genomic_DNA"/>
</dbReference>
<dbReference type="PANTHER" id="PTHR43591">
    <property type="entry name" value="METHYLTRANSFERASE"/>
    <property type="match status" value="1"/>
</dbReference>
<reference evidence="2 3" key="1">
    <citation type="journal article" date="2024" name="Nat. Commun.">
        <title>Phylogenomics reveals the evolutionary origins of lichenization in chlorophyte algae.</title>
        <authorList>
            <person name="Puginier C."/>
            <person name="Libourel C."/>
            <person name="Otte J."/>
            <person name="Skaloud P."/>
            <person name="Haon M."/>
            <person name="Grisel S."/>
            <person name="Petersen M."/>
            <person name="Berrin J.G."/>
            <person name="Delaux P.M."/>
            <person name="Dal Grande F."/>
            <person name="Keller J."/>
        </authorList>
    </citation>
    <scope>NUCLEOTIDE SEQUENCE [LARGE SCALE GENOMIC DNA]</scope>
    <source>
        <strain evidence="2 3">SAG 2043</strain>
    </source>
</reference>
<proteinExistence type="predicted"/>
<organism evidence="2 3">
    <name type="scientific">[Myrmecia] bisecta</name>
    <dbReference type="NCBI Taxonomy" id="41462"/>
    <lineage>
        <taxon>Eukaryota</taxon>
        <taxon>Viridiplantae</taxon>
        <taxon>Chlorophyta</taxon>
        <taxon>core chlorophytes</taxon>
        <taxon>Trebouxiophyceae</taxon>
        <taxon>Trebouxiales</taxon>
        <taxon>Trebouxiaceae</taxon>
        <taxon>Myrmecia</taxon>
    </lineage>
</organism>
<gene>
    <name evidence="2" type="ORF">WJX72_000552</name>
</gene>
<dbReference type="AlphaFoldDB" id="A0AAW1PV45"/>
<keyword evidence="3" id="KW-1185">Reference proteome</keyword>